<sequence>MHFCRTIYKGHSDARYCSLLSEFSSTNDNLSPSAKFLIRSSILPELHADACLLDTEIDYFRGLLTAAQKKRDEITSMEKTFQMFLSPVRVMPAEILMEIFKNVARDAKVEKGVVKEAAWTLSHVCHSWRDVALACRELWSTVSIHIADYEIRKAEKLPELLQTVLGHSGNRLLDVSLSLELTCSEHIKEDDALTDEQRGAIKILFNESPRWLSASLSIPPGVVEDLLSPRPDLPALVTLSLQTKQRWAFPYTGPEISLWCPRLTSLSLLGIPPTSVSLSWSSLSHVSVQLYDNHPSSSQDYALRYLASVDPTVLQTLSFSSLYCREHSRSIGEQITFPFVDTLRTFNLTILDNVVLPSLHDIHLGPPEHRRGTPGRRYTTPMLPALDDMLRRSRCFNGITRLVLEYIIPDQALIDMLVSLPNLACLVLLFGDSWSAEMEATMAMLVRMLDMGFVGRLEELGMRNMFEVHYMDESLVHMAERRWGFWGGVRLRRLRLRAAGYKNASTLDELRRRLCILRDEGMDVVISTVGTSGLEEFLVGSSHCQ</sequence>
<dbReference type="OMA" id="HIADYEI"/>
<organism evidence="1 2">
    <name type="scientific">Armillaria ostoyae</name>
    <name type="common">Armillaria root rot fungus</name>
    <dbReference type="NCBI Taxonomy" id="47428"/>
    <lineage>
        <taxon>Eukaryota</taxon>
        <taxon>Fungi</taxon>
        <taxon>Dikarya</taxon>
        <taxon>Basidiomycota</taxon>
        <taxon>Agaricomycotina</taxon>
        <taxon>Agaricomycetes</taxon>
        <taxon>Agaricomycetidae</taxon>
        <taxon>Agaricales</taxon>
        <taxon>Marasmiineae</taxon>
        <taxon>Physalacriaceae</taxon>
        <taxon>Armillaria</taxon>
    </lineage>
</organism>
<name>A0A284QQ06_ARMOS</name>
<protein>
    <submittedName>
        <fullName evidence="1">Uncharacterized protein</fullName>
    </submittedName>
</protein>
<dbReference type="EMBL" id="FUEG01000001">
    <property type="protein sequence ID" value="SJK98511.1"/>
    <property type="molecule type" value="Genomic_DNA"/>
</dbReference>
<gene>
    <name evidence="1" type="ORF">ARMOST_01779</name>
</gene>
<dbReference type="Proteomes" id="UP000219338">
    <property type="component" value="Unassembled WGS sequence"/>
</dbReference>
<dbReference type="AlphaFoldDB" id="A0A284QQ06"/>
<reference evidence="2" key="1">
    <citation type="journal article" date="2017" name="Nat. Ecol. Evol.">
        <title>Genome expansion and lineage-specific genetic innovations in the forest pathogenic fungi Armillaria.</title>
        <authorList>
            <person name="Sipos G."/>
            <person name="Prasanna A.N."/>
            <person name="Walter M.C."/>
            <person name="O'Connor E."/>
            <person name="Balint B."/>
            <person name="Krizsan K."/>
            <person name="Kiss B."/>
            <person name="Hess J."/>
            <person name="Varga T."/>
            <person name="Slot J."/>
            <person name="Riley R."/>
            <person name="Boka B."/>
            <person name="Rigling D."/>
            <person name="Barry K."/>
            <person name="Lee J."/>
            <person name="Mihaltcheva S."/>
            <person name="LaButti K."/>
            <person name="Lipzen A."/>
            <person name="Waldron R."/>
            <person name="Moloney N.M."/>
            <person name="Sperisen C."/>
            <person name="Kredics L."/>
            <person name="Vagvoelgyi C."/>
            <person name="Patrignani A."/>
            <person name="Fitzpatrick D."/>
            <person name="Nagy I."/>
            <person name="Doyle S."/>
            <person name="Anderson J.B."/>
            <person name="Grigoriev I.V."/>
            <person name="Gueldener U."/>
            <person name="Muensterkoetter M."/>
            <person name="Nagy L.G."/>
        </authorList>
    </citation>
    <scope>NUCLEOTIDE SEQUENCE [LARGE SCALE GENOMIC DNA]</scope>
    <source>
        <strain evidence="2">C18/9</strain>
    </source>
</reference>
<proteinExistence type="predicted"/>
<dbReference type="Gene3D" id="1.20.1280.50">
    <property type="match status" value="1"/>
</dbReference>
<evidence type="ECO:0000313" key="1">
    <source>
        <dbReference type="EMBL" id="SJK98511.1"/>
    </source>
</evidence>
<evidence type="ECO:0000313" key="2">
    <source>
        <dbReference type="Proteomes" id="UP000219338"/>
    </source>
</evidence>
<keyword evidence="2" id="KW-1185">Reference proteome</keyword>
<dbReference type="OrthoDB" id="2898185at2759"/>
<accession>A0A284QQ06</accession>